<name>A0A091M9S6_CARIC</name>
<accession>A0A091M9S6</accession>
<gene>
    <name evidence="1" type="ORF">N322_13186</name>
</gene>
<dbReference type="EMBL" id="KK527308">
    <property type="protein sequence ID" value="KFP68588.1"/>
    <property type="molecule type" value="Genomic_DNA"/>
</dbReference>
<reference evidence="1 2" key="1">
    <citation type="submission" date="2014-04" db="EMBL/GenBank/DDBJ databases">
        <title>Genome evolution of avian class.</title>
        <authorList>
            <person name="Zhang G."/>
            <person name="Li C."/>
        </authorList>
    </citation>
    <scope>NUCLEOTIDE SEQUENCE [LARGE SCALE GENOMIC DNA]</scope>
    <source>
        <strain evidence="1">BGI_N322</strain>
    </source>
</reference>
<proteinExistence type="predicted"/>
<keyword evidence="2" id="KW-1185">Reference proteome</keyword>
<sequence>NGCKLHWERFRLDTGKKFYIFFTVRTIDHWNSLPRDRVESPSLEVFKMQLVRTLDNLV</sequence>
<dbReference type="AlphaFoldDB" id="A0A091M9S6"/>
<dbReference type="Proteomes" id="UP000054116">
    <property type="component" value="Unassembled WGS sequence"/>
</dbReference>
<evidence type="ECO:0000313" key="2">
    <source>
        <dbReference type="Proteomes" id="UP000054116"/>
    </source>
</evidence>
<protein>
    <submittedName>
        <fullName evidence="1">Uncharacterized protein</fullName>
    </submittedName>
</protein>
<evidence type="ECO:0000313" key="1">
    <source>
        <dbReference type="EMBL" id="KFP68588.1"/>
    </source>
</evidence>
<feature type="non-terminal residue" evidence="1">
    <location>
        <position position="1"/>
    </location>
</feature>
<feature type="non-terminal residue" evidence="1">
    <location>
        <position position="58"/>
    </location>
</feature>
<organism evidence="1 2">
    <name type="scientific">Cariama cristata</name>
    <name type="common">Red-legged seriema</name>
    <dbReference type="NCBI Taxonomy" id="54380"/>
    <lineage>
        <taxon>Eukaryota</taxon>
        <taxon>Metazoa</taxon>
        <taxon>Chordata</taxon>
        <taxon>Craniata</taxon>
        <taxon>Vertebrata</taxon>
        <taxon>Euteleostomi</taxon>
        <taxon>Archelosauria</taxon>
        <taxon>Archosauria</taxon>
        <taxon>Dinosauria</taxon>
        <taxon>Saurischia</taxon>
        <taxon>Theropoda</taxon>
        <taxon>Coelurosauria</taxon>
        <taxon>Aves</taxon>
        <taxon>Neognathae</taxon>
        <taxon>Neoaves</taxon>
        <taxon>Telluraves</taxon>
        <taxon>Australaves</taxon>
        <taxon>Cariamiformes</taxon>
        <taxon>Cariamidae</taxon>
        <taxon>Cariama</taxon>
    </lineage>
</organism>